<dbReference type="EMBL" id="LNYS01000007">
    <property type="protein sequence ID" value="KTD50635.1"/>
    <property type="molecule type" value="Genomic_DNA"/>
</dbReference>
<dbReference type="STRING" id="45073.Lqui_1201"/>
<organism evidence="2 3">
    <name type="scientific">Legionella quinlivanii</name>
    <dbReference type="NCBI Taxonomy" id="45073"/>
    <lineage>
        <taxon>Bacteria</taxon>
        <taxon>Pseudomonadati</taxon>
        <taxon>Pseudomonadota</taxon>
        <taxon>Gammaproteobacteria</taxon>
        <taxon>Legionellales</taxon>
        <taxon>Legionellaceae</taxon>
        <taxon>Legionella</taxon>
    </lineage>
</organism>
<dbReference type="RefSeq" id="WP_133129125.1">
    <property type="nucleotide sequence ID" value="NZ_CAAAIK010000022.1"/>
</dbReference>
<dbReference type="GO" id="GO:0042834">
    <property type="term" value="F:peptidoglycan binding"/>
    <property type="evidence" value="ECO:0007669"/>
    <property type="project" value="InterPro"/>
</dbReference>
<dbReference type="Proteomes" id="UP000054618">
    <property type="component" value="Unassembled WGS sequence"/>
</dbReference>
<dbReference type="Pfam" id="PF05036">
    <property type="entry name" value="SPOR"/>
    <property type="match status" value="1"/>
</dbReference>
<name>A0A0W0Y0Y0_9GAMM</name>
<protein>
    <submittedName>
        <fullName evidence="2">DamX-related protein</fullName>
    </submittedName>
</protein>
<dbReference type="PROSITE" id="PS51724">
    <property type="entry name" value="SPOR"/>
    <property type="match status" value="1"/>
</dbReference>
<sequence>MLNDSMDKDRREPTMETPPFKPAAWLNKIDFINHLVLLNNVLITVLAEKGGGKSTFAQILKSSLDSGVKAGLINAEAPLNVQQVLSKLYEAFHLRIDAEQSLSNFVQQVNERKVHVLVIIDNAQLLPDLFIKEALLEIKKQGNTGFFHLCLVSDYSLAASINSLDKDLFDNLIHSIELGGLSESETKTYLLKFLPSPRRLDKTMTDKRLAQFYQLTGGYIGRINTQMQDFFNPDTLKASRPRRTGVKAYGLLGAALVGLGFAYTSTQNQTLTVAEPAPAPIPAPQFQEVASLIELPAPSVFLTVPEERLVSSLPNLASHSIQLLRSHIEPALVTEIPSWTVASSSQELQPPPMRRVIEFNTDEDEELNNLVVMDKVVVIPKTVNKANPHAVPAKSLASNKSTKTLPVRPTETSRPAVIQTAKTSKPAVTQFTIQILASRNADDLKRFVAHHIEAKNGKIYRTLREGSEWFVLTLGNFPDLNKAQLAIKSLPGELAQRKPWVRSTSSLKAIG</sequence>
<dbReference type="InterPro" id="IPR027417">
    <property type="entry name" value="P-loop_NTPase"/>
</dbReference>
<dbReference type="SUPFAM" id="SSF52540">
    <property type="entry name" value="P-loop containing nucleoside triphosphate hydrolases"/>
    <property type="match status" value="1"/>
</dbReference>
<dbReference type="InterPro" id="IPR036680">
    <property type="entry name" value="SPOR-like_sf"/>
</dbReference>
<proteinExistence type="predicted"/>
<evidence type="ECO:0000313" key="2">
    <source>
        <dbReference type="EMBL" id="KTD50635.1"/>
    </source>
</evidence>
<evidence type="ECO:0000313" key="3">
    <source>
        <dbReference type="Proteomes" id="UP000054618"/>
    </source>
</evidence>
<dbReference type="OrthoDB" id="5648409at2"/>
<feature type="domain" description="SPOR" evidence="1">
    <location>
        <begin position="425"/>
        <end position="503"/>
    </location>
</feature>
<evidence type="ECO:0000259" key="1">
    <source>
        <dbReference type="PROSITE" id="PS51724"/>
    </source>
</evidence>
<dbReference type="Pfam" id="PF13401">
    <property type="entry name" value="AAA_22"/>
    <property type="match status" value="1"/>
</dbReference>
<dbReference type="PATRIC" id="fig|45073.5.peg.1266"/>
<dbReference type="GO" id="GO:0016887">
    <property type="term" value="F:ATP hydrolysis activity"/>
    <property type="evidence" value="ECO:0007669"/>
    <property type="project" value="InterPro"/>
</dbReference>
<dbReference type="InterPro" id="IPR007730">
    <property type="entry name" value="SPOR-like_dom"/>
</dbReference>
<gene>
    <name evidence="2" type="ORF">Lqui_1201</name>
</gene>
<dbReference type="Gene3D" id="3.30.70.1070">
    <property type="entry name" value="Sporulation related repeat"/>
    <property type="match status" value="1"/>
</dbReference>
<dbReference type="InterPro" id="IPR049945">
    <property type="entry name" value="AAA_22"/>
</dbReference>
<reference evidence="2 3" key="1">
    <citation type="submission" date="2015-11" db="EMBL/GenBank/DDBJ databases">
        <title>Genomic analysis of 38 Legionella species identifies large and diverse effector repertoires.</title>
        <authorList>
            <person name="Burstein D."/>
            <person name="Amaro F."/>
            <person name="Zusman T."/>
            <person name="Lifshitz Z."/>
            <person name="Cohen O."/>
            <person name="Gilbert J.A."/>
            <person name="Pupko T."/>
            <person name="Shuman H.A."/>
            <person name="Segal G."/>
        </authorList>
    </citation>
    <scope>NUCLEOTIDE SEQUENCE [LARGE SCALE GENOMIC DNA]</scope>
    <source>
        <strain evidence="2 3">CDC#1442-AUS-E</strain>
    </source>
</reference>
<accession>A0A0W0Y0Y0</accession>
<keyword evidence="3" id="KW-1185">Reference proteome</keyword>
<comment type="caution">
    <text evidence="2">The sequence shown here is derived from an EMBL/GenBank/DDBJ whole genome shotgun (WGS) entry which is preliminary data.</text>
</comment>
<dbReference type="AlphaFoldDB" id="A0A0W0Y0Y0"/>